<protein>
    <submittedName>
        <fullName evidence="3">Uncharacterized protein</fullName>
    </submittedName>
</protein>
<accession>A0AA39U2J2</accession>
<sequence>MYQSFVAKVSESRLIQFSTAAEIWKHLILDFLENSRTQKIFFIVLDGISTEQAKDSELKRIIQQTAQPQQTSSQVRLLLSGTQKILHTLSPNTEETLETIHISEAISRDVKQVIERQIADLTTRHDSDKDKTELFKKLSDKLCAKYGRNFREAMSWLKEINKAQESMSKLREILEKETDMQWRINKLQLEVLGDDEVSEINDIVVCMVLLSIWPSVKQLKAFLELGRESSQETPENKLEERIRRVCVHLFEVSNDDEETVSCTWDDMQYFRSLETSALNDGKEISRKKVANVSKESNGANARFHQSEVDTVEKIIRSVCGDEVFEKFRFNQYFETLRSPNAIGNAQTIQFHKIEGHMKITLRLLQAVCSTKREDCKCLHDYFKKAHTVLWSDMVKKLLSLYDQTNSTDDATALSRNLWRKHTNDLQAKEIALERFKSSQTERDLQTHRKFLGSFQTSVELFHHSAKSPEFHDRVFIALKQDLGGLNKVYLDSIKFSQNPDERVYLRFYYGRALLHHHRLIEAVLRWEENIEDILDRLYNADSRDSSTVQIYLKTAENLTEAYIQMLRNPRCGFSSVEELVSRAENVVEPAYVSIPVPYKLRLLLSRVYQLAERLGDAKENICGYVLDSLALLNDDTVDNDWEGYWRLCQVFVALGDEDNARAAWSLVTRDCLYEDLVCQGDCGSAWRNLSDKTLYVCRDCADHNGGNASRVQYPAFREFPLWDARGRGHLDDLDRLDGHFAPHLQNLAGAHRTSPLHPTFFLRKSTLAYLHLNFPRYSTVSILASNVASNSSSKPAIQGISYSCPLLRGIAGHWGHDSKEWFPKDAVPAHGKVDKLSVDYKNALLKLAEAAGAKDRAVAVGLVAQAIKERKESSWNRFAGIEDIKSALARYETVRATTAGLKPTFVSTVTVQTKHHDISVPHGVRRARSQSSDSPDARAPQRRRLEQPKTTDTIESLTANIDKLKLEVTKLKAERNNFKLQALDISSKDETIKGQSKIIKGQDKTIMTLDGERTQLQTENTQLQTENTQLQTENSELGELAITFCKAWLASLVNNKHSSSAAMNINNYKQSPLATTDIDKAMRTSIDELQHKISLHDVIPKVSAARDSVNHLVAMLDGYKADGLWYHQRYAEKDQVDFEAAPEDVEEDELEVEGYGSEPDDDDDDEEMDMDDGGVSVGYFPFDLFKDDLEEENIEEMEE</sequence>
<keyword evidence="4" id="KW-1185">Reference proteome</keyword>
<feature type="compositionally biased region" description="Acidic residues" evidence="2">
    <location>
        <begin position="1140"/>
        <end position="1172"/>
    </location>
</feature>
<feature type="region of interest" description="Disordered" evidence="2">
    <location>
        <begin position="1140"/>
        <end position="1173"/>
    </location>
</feature>
<dbReference type="AlphaFoldDB" id="A0AA39U2J2"/>
<evidence type="ECO:0000313" key="4">
    <source>
        <dbReference type="Proteomes" id="UP001175001"/>
    </source>
</evidence>
<name>A0AA39U2J2_9PEZI</name>
<reference evidence="3" key="1">
    <citation type="submission" date="2023-06" db="EMBL/GenBank/DDBJ databases">
        <title>Multi-omics analyses reveal the molecular pathogenesis toolkit of Lasiodiplodia hormozganensis, a cross-kingdom pathogen.</title>
        <authorList>
            <person name="Felix C."/>
            <person name="Meneses R."/>
            <person name="Goncalves M.F.M."/>
            <person name="Tilleman L."/>
            <person name="Duarte A.S."/>
            <person name="Jorrin-Novo J.V."/>
            <person name="Van De Peer Y."/>
            <person name="Deforce D."/>
            <person name="Van Nieuwerburgh F."/>
            <person name="Esteves A.C."/>
            <person name="Alves A."/>
        </authorList>
    </citation>
    <scope>NUCLEOTIDE SEQUENCE</scope>
    <source>
        <strain evidence="3">CBS 339.90</strain>
    </source>
</reference>
<feature type="coiled-coil region" evidence="1">
    <location>
        <begin position="954"/>
        <end position="981"/>
    </location>
</feature>
<organism evidence="3 4">
    <name type="scientific">Lasiodiplodia hormozganensis</name>
    <dbReference type="NCBI Taxonomy" id="869390"/>
    <lineage>
        <taxon>Eukaryota</taxon>
        <taxon>Fungi</taxon>
        <taxon>Dikarya</taxon>
        <taxon>Ascomycota</taxon>
        <taxon>Pezizomycotina</taxon>
        <taxon>Dothideomycetes</taxon>
        <taxon>Dothideomycetes incertae sedis</taxon>
        <taxon>Botryosphaeriales</taxon>
        <taxon>Botryosphaeriaceae</taxon>
        <taxon>Lasiodiplodia</taxon>
    </lineage>
</organism>
<dbReference type="Proteomes" id="UP001175001">
    <property type="component" value="Unassembled WGS sequence"/>
</dbReference>
<evidence type="ECO:0000256" key="2">
    <source>
        <dbReference type="SAM" id="MobiDB-lite"/>
    </source>
</evidence>
<feature type="region of interest" description="Disordered" evidence="2">
    <location>
        <begin position="916"/>
        <end position="950"/>
    </location>
</feature>
<proteinExistence type="predicted"/>
<feature type="coiled-coil region" evidence="1">
    <location>
        <begin position="1006"/>
        <end position="1040"/>
    </location>
</feature>
<keyword evidence="1" id="KW-0175">Coiled coil</keyword>
<evidence type="ECO:0000313" key="3">
    <source>
        <dbReference type="EMBL" id="KAK0609630.1"/>
    </source>
</evidence>
<comment type="caution">
    <text evidence="3">The sequence shown here is derived from an EMBL/GenBank/DDBJ whole genome shotgun (WGS) entry which is preliminary data.</text>
</comment>
<gene>
    <name evidence="3" type="ORF">DIS24_g12302</name>
</gene>
<dbReference type="EMBL" id="JAUJDW010000248">
    <property type="protein sequence ID" value="KAK0609630.1"/>
    <property type="molecule type" value="Genomic_DNA"/>
</dbReference>
<evidence type="ECO:0000256" key="1">
    <source>
        <dbReference type="SAM" id="Coils"/>
    </source>
</evidence>